<protein>
    <submittedName>
        <fullName evidence="1">Uncharacterized protein</fullName>
    </submittedName>
</protein>
<proteinExistence type="predicted"/>
<name>A0A0K2TRB4_LEPSM</name>
<organism evidence="1">
    <name type="scientific">Lepeophtheirus salmonis</name>
    <name type="common">Salmon louse</name>
    <name type="synonym">Caligus salmonis</name>
    <dbReference type="NCBI Taxonomy" id="72036"/>
    <lineage>
        <taxon>Eukaryota</taxon>
        <taxon>Metazoa</taxon>
        <taxon>Ecdysozoa</taxon>
        <taxon>Arthropoda</taxon>
        <taxon>Crustacea</taxon>
        <taxon>Multicrustacea</taxon>
        <taxon>Hexanauplia</taxon>
        <taxon>Copepoda</taxon>
        <taxon>Siphonostomatoida</taxon>
        <taxon>Caligidae</taxon>
        <taxon>Lepeophtheirus</taxon>
    </lineage>
</organism>
<reference evidence="1" key="1">
    <citation type="submission" date="2014-05" db="EMBL/GenBank/DDBJ databases">
        <authorList>
            <person name="Chronopoulou M."/>
        </authorList>
    </citation>
    <scope>NUCLEOTIDE SEQUENCE</scope>
    <source>
        <tissue evidence="1">Whole organism</tissue>
    </source>
</reference>
<evidence type="ECO:0000313" key="1">
    <source>
        <dbReference type="EMBL" id="CDW28217.1"/>
    </source>
</evidence>
<dbReference type="EMBL" id="HACA01010855">
    <property type="protein sequence ID" value="CDW28216.1"/>
    <property type="molecule type" value="Transcribed_RNA"/>
</dbReference>
<accession>A0A0K2TRB4</accession>
<sequence length="79" mass="8592">MPLDETVLASSSSHSNSELNLFSISSGVGVGTNFPAADFFGLRLHQQRNELRLHVSDAATQALRALPYFGGNIHVYNVF</sequence>
<dbReference type="AlphaFoldDB" id="A0A0K2TRB4"/>
<dbReference type="EMBL" id="HACA01010856">
    <property type="protein sequence ID" value="CDW28217.1"/>
    <property type="molecule type" value="Transcribed_RNA"/>
</dbReference>